<keyword evidence="2" id="KW-0732">Signal</keyword>
<dbReference type="AlphaFoldDB" id="A0A372DI97"/>
<accession>A0A372DI97</accession>
<proteinExistence type="predicted"/>
<dbReference type="OrthoDB" id="6028468at2"/>
<keyword evidence="4" id="KW-1185">Reference proteome</keyword>
<comment type="caution">
    <text evidence="3">The sequence shown here is derived from an EMBL/GenBank/DDBJ whole genome shotgun (WGS) entry which is preliminary data.</text>
</comment>
<name>A0A372DI97_9GAMM</name>
<feature type="compositionally biased region" description="Low complexity" evidence="1">
    <location>
        <begin position="44"/>
        <end position="63"/>
    </location>
</feature>
<gene>
    <name evidence="3" type="ORF">D0Y53_11570</name>
</gene>
<evidence type="ECO:0000256" key="2">
    <source>
        <dbReference type="SAM" id="SignalP"/>
    </source>
</evidence>
<organism evidence="3 4">
    <name type="scientific">Cognatiluteimonas weifangensis</name>
    <dbReference type="NCBI Taxonomy" id="2303539"/>
    <lineage>
        <taxon>Bacteria</taxon>
        <taxon>Pseudomonadati</taxon>
        <taxon>Pseudomonadota</taxon>
        <taxon>Gammaproteobacteria</taxon>
        <taxon>Lysobacterales</taxon>
        <taxon>Lysobacteraceae</taxon>
        <taxon>Cognatiluteimonas</taxon>
    </lineage>
</organism>
<protein>
    <submittedName>
        <fullName evidence="3">Uncharacterized protein</fullName>
    </submittedName>
</protein>
<evidence type="ECO:0000313" key="3">
    <source>
        <dbReference type="EMBL" id="RFP59217.1"/>
    </source>
</evidence>
<dbReference type="RefSeq" id="WP_117203474.1">
    <property type="nucleotide sequence ID" value="NZ_JBHTBK010000062.1"/>
</dbReference>
<feature type="region of interest" description="Disordered" evidence="1">
    <location>
        <begin position="29"/>
        <end position="99"/>
    </location>
</feature>
<reference evidence="3 4" key="1">
    <citation type="submission" date="2018-08" db="EMBL/GenBank/DDBJ databases">
        <title>Lysobacter weifangensis sp. nov., a new member of the family 'Xanthomonadaceae', isolated from soil in a farmland.</title>
        <authorList>
            <person name="Zhao H."/>
        </authorList>
    </citation>
    <scope>NUCLEOTIDE SEQUENCE [LARGE SCALE GENOMIC DNA]</scope>
    <source>
        <strain evidence="3 4">WF-2</strain>
    </source>
</reference>
<dbReference type="EMBL" id="QVPD01000014">
    <property type="protein sequence ID" value="RFP59217.1"/>
    <property type="molecule type" value="Genomic_DNA"/>
</dbReference>
<feature type="chain" id="PRO_5016994921" evidence="2">
    <location>
        <begin position="27"/>
        <end position="99"/>
    </location>
</feature>
<sequence length="99" mass="10134">MPASRSIQGSRYLLPCLLLLSAGAMATGRDVRLHGPNGDGGSCPDATPAPATPADKPAAPAAASRNGKIKPVITVRGSGSDDGSSHTPRWHSFLPGMFR</sequence>
<evidence type="ECO:0000313" key="4">
    <source>
        <dbReference type="Proteomes" id="UP000262917"/>
    </source>
</evidence>
<dbReference type="Proteomes" id="UP000262917">
    <property type="component" value="Unassembled WGS sequence"/>
</dbReference>
<evidence type="ECO:0000256" key="1">
    <source>
        <dbReference type="SAM" id="MobiDB-lite"/>
    </source>
</evidence>
<feature type="signal peptide" evidence="2">
    <location>
        <begin position="1"/>
        <end position="26"/>
    </location>
</feature>